<dbReference type="InterPro" id="IPR001736">
    <property type="entry name" value="PLipase_D/transphosphatidylase"/>
</dbReference>
<keyword evidence="4" id="KW-1185">Reference proteome</keyword>
<dbReference type="GO" id="GO:0030572">
    <property type="term" value="F:phosphatidyltransferase activity"/>
    <property type="evidence" value="ECO:0007669"/>
    <property type="project" value="UniProtKB-ARBA"/>
</dbReference>
<dbReference type="GO" id="GO:0032049">
    <property type="term" value="P:cardiolipin biosynthetic process"/>
    <property type="evidence" value="ECO:0007669"/>
    <property type="project" value="UniProtKB-ARBA"/>
</dbReference>
<dbReference type="Gene3D" id="3.30.870.10">
    <property type="entry name" value="Endonuclease Chain A"/>
    <property type="match status" value="2"/>
</dbReference>
<feature type="transmembrane region" description="Helical" evidence="1">
    <location>
        <begin position="6"/>
        <end position="23"/>
    </location>
</feature>
<organism evidence="3 4">
    <name type="scientific">Roseimaritima ulvae</name>
    <dbReference type="NCBI Taxonomy" id="980254"/>
    <lineage>
        <taxon>Bacteria</taxon>
        <taxon>Pseudomonadati</taxon>
        <taxon>Planctomycetota</taxon>
        <taxon>Planctomycetia</taxon>
        <taxon>Pirellulales</taxon>
        <taxon>Pirellulaceae</taxon>
        <taxon>Roseimaritima</taxon>
    </lineage>
</organism>
<dbReference type="Proteomes" id="UP000325286">
    <property type="component" value="Chromosome"/>
</dbReference>
<reference evidence="3 4" key="1">
    <citation type="submission" date="2019-08" db="EMBL/GenBank/DDBJ databases">
        <title>Deep-cultivation of Planctomycetes and their phenomic and genomic characterization uncovers novel biology.</title>
        <authorList>
            <person name="Wiegand S."/>
            <person name="Jogler M."/>
            <person name="Boedeker C."/>
            <person name="Pinto D."/>
            <person name="Vollmers J."/>
            <person name="Rivas-Marin E."/>
            <person name="Kohn T."/>
            <person name="Peeters S.H."/>
            <person name="Heuer A."/>
            <person name="Rast P."/>
            <person name="Oberbeckmann S."/>
            <person name="Bunk B."/>
            <person name="Jeske O."/>
            <person name="Meyerdierks A."/>
            <person name="Storesund J.E."/>
            <person name="Kallscheuer N."/>
            <person name="Luecker S."/>
            <person name="Lage O.M."/>
            <person name="Pohl T."/>
            <person name="Merkel B.J."/>
            <person name="Hornburger P."/>
            <person name="Mueller R.-W."/>
            <person name="Bruemmer F."/>
            <person name="Labrenz M."/>
            <person name="Spormann A.M."/>
            <person name="Op den Camp H."/>
            <person name="Overmann J."/>
            <person name="Amann R."/>
            <person name="Jetten M.S.M."/>
            <person name="Mascher T."/>
            <person name="Medema M.H."/>
            <person name="Devos D.P."/>
            <person name="Kaster A.-K."/>
            <person name="Ovreas L."/>
            <person name="Rohde M."/>
            <person name="Galperin M.Y."/>
            <person name="Jogler C."/>
        </authorList>
    </citation>
    <scope>NUCLEOTIDE SEQUENCE [LARGE SCALE GENOMIC DNA]</scope>
    <source>
        <strain evidence="3 4">UC8</strain>
    </source>
</reference>
<gene>
    <name evidence="3" type="primary">ywiE_2</name>
    <name evidence="3" type="ORF">UC8_29590</name>
</gene>
<dbReference type="EC" id="2.7.8.-" evidence="3"/>
<dbReference type="PROSITE" id="PS50035">
    <property type="entry name" value="PLD"/>
    <property type="match status" value="2"/>
</dbReference>
<dbReference type="AlphaFoldDB" id="A0A5B9R3M2"/>
<keyword evidence="1" id="KW-1133">Transmembrane helix</keyword>
<keyword evidence="1" id="KW-0812">Transmembrane</keyword>
<protein>
    <submittedName>
        <fullName evidence="3">Putative cardiolipin synthase YwiE</fullName>
        <ecNumber evidence="3">2.7.8.-</ecNumber>
    </submittedName>
</protein>
<dbReference type="KEGG" id="rul:UC8_29590"/>
<dbReference type="SMART" id="SM00155">
    <property type="entry name" value="PLDc"/>
    <property type="match status" value="2"/>
</dbReference>
<dbReference type="EMBL" id="CP042914">
    <property type="protein sequence ID" value="QEG40941.1"/>
    <property type="molecule type" value="Genomic_DNA"/>
</dbReference>
<dbReference type="RefSeq" id="WP_068131797.1">
    <property type="nucleotide sequence ID" value="NZ_CP042914.1"/>
</dbReference>
<feature type="domain" description="PLD phosphodiesterase" evidence="2">
    <location>
        <begin position="379"/>
        <end position="406"/>
    </location>
</feature>
<evidence type="ECO:0000313" key="4">
    <source>
        <dbReference type="Proteomes" id="UP000325286"/>
    </source>
</evidence>
<name>A0A5B9R3M2_9BACT</name>
<dbReference type="PANTHER" id="PTHR21248">
    <property type="entry name" value="CARDIOLIPIN SYNTHASE"/>
    <property type="match status" value="1"/>
</dbReference>
<proteinExistence type="predicted"/>
<dbReference type="PANTHER" id="PTHR21248:SF22">
    <property type="entry name" value="PHOSPHOLIPASE D"/>
    <property type="match status" value="1"/>
</dbReference>
<evidence type="ECO:0000259" key="2">
    <source>
        <dbReference type="PROSITE" id="PS50035"/>
    </source>
</evidence>
<keyword evidence="3" id="KW-0808">Transferase</keyword>
<dbReference type="Pfam" id="PF13091">
    <property type="entry name" value="PLDc_2"/>
    <property type="match status" value="2"/>
</dbReference>
<feature type="transmembrane region" description="Helical" evidence="1">
    <location>
        <begin position="35"/>
        <end position="57"/>
    </location>
</feature>
<dbReference type="InterPro" id="IPR025202">
    <property type="entry name" value="PLD-like_dom"/>
</dbReference>
<feature type="domain" description="PLD phosphodiesterase" evidence="2">
    <location>
        <begin position="199"/>
        <end position="226"/>
    </location>
</feature>
<dbReference type="SUPFAM" id="SSF56024">
    <property type="entry name" value="Phospholipase D/nuclease"/>
    <property type="match status" value="2"/>
</dbReference>
<accession>A0A5B9R3M2</accession>
<dbReference type="OrthoDB" id="9762009at2"/>
<keyword evidence="1" id="KW-0472">Membrane</keyword>
<sequence>MLYLYVYLSMLVGAISTLIAMTAMRRGETHNVGKFGWMLLILLTPPIGLVFFLWLGGRKISAEHQRRDLVRLPHCDPESRVDSTLAQIGVQLGLPPASRINKVELLISPEQIYRDLFELVGSATRRLFIHTFILVDDHLSKKLIDQLCQKADNGVDVRLMIDGFASATFPDEPLQRLRAAGAKTTRFKPLANLSRFAYLNFRNHRKIAVADGTRALLGGANLVEYEVTNEPDDDTWIDLSLRIEGTVAAQIEAVFLSDWMFTEGETQTERDASEDVEPSCDVDDQVAVQLIPVGPDGPPEILDDLWLTAISRASERVWIVTPYFVPPPVAQQMLMMAIRRGVDVRIIVPDVSDMKPADYARFDYFRELVDAGATLLRHPHRVVHAKGLLVDNEVAYVGSANFDFRSFFLNYELVVGIFSPDKIDEVAAWYEQLQQQCEAGIRGDTWRKRAMGTLFRMVAAEL</sequence>
<evidence type="ECO:0000256" key="1">
    <source>
        <dbReference type="SAM" id="Phobius"/>
    </source>
</evidence>
<evidence type="ECO:0000313" key="3">
    <source>
        <dbReference type="EMBL" id="QEG40941.1"/>
    </source>
</evidence>